<accession>A0ABW4I9B9</accession>
<dbReference type="GO" id="GO:0016787">
    <property type="term" value="F:hydrolase activity"/>
    <property type="evidence" value="ECO:0007669"/>
    <property type="project" value="UniProtKB-KW"/>
</dbReference>
<dbReference type="Gene3D" id="3.40.710.10">
    <property type="entry name" value="DD-peptidase/beta-lactamase superfamily"/>
    <property type="match status" value="1"/>
</dbReference>
<dbReference type="SUPFAM" id="SSF56601">
    <property type="entry name" value="beta-lactamase/transpeptidase-like"/>
    <property type="match status" value="1"/>
</dbReference>
<proteinExistence type="predicted"/>
<dbReference type="PROSITE" id="PS51257">
    <property type="entry name" value="PROKAR_LIPOPROTEIN"/>
    <property type="match status" value="1"/>
</dbReference>
<keyword evidence="1" id="KW-0732">Signal</keyword>
<keyword evidence="4" id="KW-1185">Reference proteome</keyword>
<feature type="chain" id="PRO_5045064486" evidence="1">
    <location>
        <begin position="21"/>
        <end position="437"/>
    </location>
</feature>
<evidence type="ECO:0000259" key="2">
    <source>
        <dbReference type="Pfam" id="PF00144"/>
    </source>
</evidence>
<organism evidence="3 4">
    <name type="scientific">Pseudopedobacter beijingensis</name>
    <dbReference type="NCBI Taxonomy" id="1207056"/>
    <lineage>
        <taxon>Bacteria</taxon>
        <taxon>Pseudomonadati</taxon>
        <taxon>Bacteroidota</taxon>
        <taxon>Sphingobacteriia</taxon>
        <taxon>Sphingobacteriales</taxon>
        <taxon>Sphingobacteriaceae</taxon>
        <taxon>Pseudopedobacter</taxon>
    </lineage>
</organism>
<sequence>MTKINLKYALYISLSVFALGACSPKPTHKLEAATNLKKLGINEDNLYSIDSLLGSALINNWIAGTTALIAKNEQVVYYKGLGFRDRDNKLLIRPTDLFRIASMTKPIVSVAAMQLIEEGKLKLDDPVSKYIPQFQNMQVLETFNKADTTYTTVPANKEITIKNLLTHTSGIGYGFSNKKLGAIYKKNGIPDITVTYKLKLDSVIQKLGTLPLAVQPDSEFFYGLNTDVLGRVIEVVENKPLDSILQKKIFDPLEMKSTFFFLPAQQKSRLSTLYSETKEGRLIRTPAIQNGYAIDYATSGAQTYLSGGSGLISNIDDYAKFLQMILNKGSYGGKTILKPETVDLMSSNHTGELKVENKPNHFGLGLEITTEEGAKNGAKVGKLSWSGMFGTTFWIDPERKAIAILMTQVYPSVHKKELYNKFEALVNKALDEAPKKK</sequence>
<dbReference type="RefSeq" id="WP_379661720.1">
    <property type="nucleotide sequence ID" value="NZ_JBHUDG010000004.1"/>
</dbReference>
<dbReference type="PANTHER" id="PTHR43283">
    <property type="entry name" value="BETA-LACTAMASE-RELATED"/>
    <property type="match status" value="1"/>
</dbReference>
<evidence type="ECO:0000256" key="1">
    <source>
        <dbReference type="SAM" id="SignalP"/>
    </source>
</evidence>
<dbReference type="InterPro" id="IPR001466">
    <property type="entry name" value="Beta-lactam-related"/>
</dbReference>
<dbReference type="Pfam" id="PF00144">
    <property type="entry name" value="Beta-lactamase"/>
    <property type="match status" value="1"/>
</dbReference>
<feature type="signal peptide" evidence="1">
    <location>
        <begin position="1"/>
        <end position="20"/>
    </location>
</feature>
<gene>
    <name evidence="3" type="ORF">ACFSAH_05580</name>
</gene>
<dbReference type="EMBL" id="JBHUDG010000004">
    <property type="protein sequence ID" value="MFD1629340.1"/>
    <property type="molecule type" value="Genomic_DNA"/>
</dbReference>
<reference evidence="4" key="1">
    <citation type="journal article" date="2019" name="Int. J. Syst. Evol. Microbiol.">
        <title>The Global Catalogue of Microorganisms (GCM) 10K type strain sequencing project: providing services to taxonomists for standard genome sequencing and annotation.</title>
        <authorList>
            <consortium name="The Broad Institute Genomics Platform"/>
            <consortium name="The Broad Institute Genome Sequencing Center for Infectious Disease"/>
            <person name="Wu L."/>
            <person name="Ma J."/>
        </authorList>
    </citation>
    <scope>NUCLEOTIDE SEQUENCE [LARGE SCALE GENOMIC DNA]</scope>
    <source>
        <strain evidence="4">CCUG 53762</strain>
    </source>
</reference>
<evidence type="ECO:0000313" key="4">
    <source>
        <dbReference type="Proteomes" id="UP001597118"/>
    </source>
</evidence>
<name>A0ABW4I9B9_9SPHI</name>
<dbReference type="PANTHER" id="PTHR43283:SF3">
    <property type="entry name" value="BETA-LACTAMASE FAMILY PROTEIN (AFU_ORTHOLOGUE AFUA_5G07500)"/>
    <property type="match status" value="1"/>
</dbReference>
<feature type="domain" description="Beta-lactamase-related" evidence="2">
    <location>
        <begin position="59"/>
        <end position="420"/>
    </location>
</feature>
<dbReference type="Proteomes" id="UP001597118">
    <property type="component" value="Unassembled WGS sequence"/>
</dbReference>
<protein>
    <submittedName>
        <fullName evidence="3">Serine hydrolase domain-containing protein</fullName>
        <ecNumber evidence="3">3.-.-.-</ecNumber>
    </submittedName>
</protein>
<dbReference type="InterPro" id="IPR050789">
    <property type="entry name" value="Diverse_Enzym_Activities"/>
</dbReference>
<comment type="caution">
    <text evidence="3">The sequence shown here is derived from an EMBL/GenBank/DDBJ whole genome shotgun (WGS) entry which is preliminary data.</text>
</comment>
<dbReference type="InterPro" id="IPR012338">
    <property type="entry name" value="Beta-lactam/transpept-like"/>
</dbReference>
<dbReference type="EC" id="3.-.-.-" evidence="3"/>
<keyword evidence="3" id="KW-0378">Hydrolase</keyword>
<evidence type="ECO:0000313" key="3">
    <source>
        <dbReference type="EMBL" id="MFD1629340.1"/>
    </source>
</evidence>